<evidence type="ECO:0000256" key="1">
    <source>
        <dbReference type="ARBA" id="ARBA00023242"/>
    </source>
</evidence>
<dbReference type="CDD" id="cd12148">
    <property type="entry name" value="fungal_TF_MHR"/>
    <property type="match status" value="1"/>
</dbReference>
<dbReference type="EMBL" id="LFJN01000014">
    <property type="protein sequence ID" value="KPI39651.1"/>
    <property type="molecule type" value="Genomic_DNA"/>
</dbReference>
<protein>
    <recommendedName>
        <fullName evidence="5">Transcription factor domain-containing protein</fullName>
    </recommendedName>
</protein>
<gene>
    <name evidence="3" type="ORF">AB675_3410</name>
</gene>
<dbReference type="Proteomes" id="UP000038010">
    <property type="component" value="Unassembled WGS sequence"/>
</dbReference>
<proteinExistence type="predicted"/>
<dbReference type="VEuPathDB" id="FungiDB:AB675_3410"/>
<feature type="region of interest" description="Disordered" evidence="2">
    <location>
        <begin position="26"/>
        <end position="94"/>
    </location>
</feature>
<dbReference type="PANTHER" id="PTHR31668">
    <property type="entry name" value="GLUCOSE TRANSPORT TRANSCRIPTION REGULATOR RGT1-RELATED-RELATED"/>
    <property type="match status" value="1"/>
</dbReference>
<dbReference type="RefSeq" id="XP_017999614.1">
    <property type="nucleotide sequence ID" value="XM_018143460.1"/>
</dbReference>
<evidence type="ECO:0000313" key="4">
    <source>
        <dbReference type="Proteomes" id="UP000038010"/>
    </source>
</evidence>
<evidence type="ECO:0000256" key="2">
    <source>
        <dbReference type="SAM" id="MobiDB-lite"/>
    </source>
</evidence>
<dbReference type="InterPro" id="IPR050797">
    <property type="entry name" value="Carb_Metab_Trans_Reg"/>
</dbReference>
<reference evidence="3 4" key="1">
    <citation type="submission" date="2015-06" db="EMBL/GenBank/DDBJ databases">
        <title>Draft genome of the ant-associated black yeast Phialophora attae CBS 131958.</title>
        <authorList>
            <person name="Moreno L.F."/>
            <person name="Stielow B.J."/>
            <person name="de Hoog S."/>
            <person name="Vicente V.A."/>
            <person name="Weiss V.A."/>
            <person name="de Vries M."/>
            <person name="Cruz L.M."/>
            <person name="Souza E.M."/>
        </authorList>
    </citation>
    <scope>NUCLEOTIDE SEQUENCE [LARGE SCALE GENOMIC DNA]</scope>
    <source>
        <strain evidence="3 4">CBS 131958</strain>
    </source>
</reference>
<organism evidence="3 4">
    <name type="scientific">Cyphellophora attinorum</name>
    <dbReference type="NCBI Taxonomy" id="1664694"/>
    <lineage>
        <taxon>Eukaryota</taxon>
        <taxon>Fungi</taxon>
        <taxon>Dikarya</taxon>
        <taxon>Ascomycota</taxon>
        <taxon>Pezizomycotina</taxon>
        <taxon>Eurotiomycetes</taxon>
        <taxon>Chaetothyriomycetidae</taxon>
        <taxon>Chaetothyriales</taxon>
        <taxon>Cyphellophoraceae</taxon>
        <taxon>Cyphellophora</taxon>
    </lineage>
</organism>
<accession>A0A0N0NLS8</accession>
<dbReference type="OrthoDB" id="271595at2759"/>
<evidence type="ECO:0008006" key="5">
    <source>
        <dbReference type="Google" id="ProtNLM"/>
    </source>
</evidence>
<name>A0A0N0NLS8_9EURO</name>
<evidence type="ECO:0000313" key="3">
    <source>
        <dbReference type="EMBL" id="KPI39651.1"/>
    </source>
</evidence>
<dbReference type="PANTHER" id="PTHR31668:SF30">
    <property type="entry name" value="ZN(II)2CYS6 TRANSCRIPTION FACTOR (EUROFUNG)"/>
    <property type="match status" value="1"/>
</dbReference>
<dbReference type="AlphaFoldDB" id="A0A0N0NLS8"/>
<keyword evidence="4" id="KW-1185">Reference proteome</keyword>
<comment type="caution">
    <text evidence="3">The sequence shown here is derived from an EMBL/GenBank/DDBJ whole genome shotgun (WGS) entry which is preliminary data.</text>
</comment>
<keyword evidence="1" id="KW-0539">Nucleus</keyword>
<dbReference type="STRING" id="1664694.A0A0N0NLS8"/>
<sequence>MDLDCSFAPNTVRNRRVELLLDRQHRNKPTQARHINHVTGSDTELRPFAQAPAGSSGTVAEREDASVLISGGTASPGGDTVLEHPTDASATGNSLDTSYSSRSAFCESDVLPWLSIFFDRLYSTLPIVNRLNLYRDIMLRRQDRDPHFAAMVLSLCALTLVQPVYRQEFQSMPARVAKAEGMLREATNHRDITFGEQISSEAVIASFFMFAALFGLGYHKAAWLRLREAIEYGKLIGLHLPETYNSLPSDEQGQRFRLLLILTVTERGYALQRNHSITFTGQYMDRIDDLYRRIDGNATIKISSILVHDSRDVAAMHGLLQLMRLCDAVDEYVIPCWNRTCAPHIETCTKLDVARVSSVYHAIAGAMHQTKAAIDHDFTDTSAHATTTNPQLNSAQWADCFVLQQWLLVRLWVCCLTHDLLDVASTLPFMKPSFVIDLANQVLAKCQQLDRSLLEVHGAGMAERLHDIAMGVVMAIEYSRGTALESSTGPGVTTLQGFFELLEQLRDGNDSIISALRDAYSSIQPIPHENG</sequence>
<dbReference type="GeneID" id="28735340"/>